<gene>
    <name evidence="1" type="ORF">EDC17_100274</name>
</gene>
<evidence type="ECO:0008006" key="3">
    <source>
        <dbReference type="Google" id="ProtNLM"/>
    </source>
</evidence>
<dbReference type="OrthoDB" id="697094at2"/>
<keyword evidence="2" id="KW-1185">Reference proteome</keyword>
<dbReference type="PROSITE" id="PS51257">
    <property type="entry name" value="PROKAR_LIPOPROTEIN"/>
    <property type="match status" value="1"/>
</dbReference>
<name>A0A4R3W387_9SPHI</name>
<dbReference type="Proteomes" id="UP000295197">
    <property type="component" value="Unassembled WGS sequence"/>
</dbReference>
<comment type="caution">
    <text evidence="1">The sequence shown here is derived from an EMBL/GenBank/DDBJ whole genome shotgun (WGS) entry which is preliminary data.</text>
</comment>
<dbReference type="EMBL" id="SMBZ01000002">
    <property type="protein sequence ID" value="TCV20361.1"/>
    <property type="molecule type" value="Genomic_DNA"/>
</dbReference>
<evidence type="ECO:0000313" key="2">
    <source>
        <dbReference type="Proteomes" id="UP000295197"/>
    </source>
</evidence>
<dbReference type="SUPFAM" id="SSF63829">
    <property type="entry name" value="Calcium-dependent phosphotriesterase"/>
    <property type="match status" value="1"/>
</dbReference>
<sequence>MCRNILFYIVPLLFIGFASCQRDDDEPAVNPNKIISRLYVSTSDYEPGAATQVNNIWVIDSAASENSFAALTSYGSTVRGGRTIHFSPLNSGALFQAGINTPGLNDTAIHVLRINDAGVVSPSGRLANRKFDNVRGLFHTIVNSGINASSEFLLALNQGAGNQFGDLFVFLNPRNSGGFKVPNFRVPLNFVPWGMYIDEKDVLMVKTGNEGGLVVFNNMTNQFVEKTDSILNITPSYTLTVTGSRNLRGMAYSKIKDIMVLTDYEGTGSAVGDGRILIFENFSSHVSNKNIVPTRVISGVATNLTRPMDIAIDPLEDGKYIYVADSQAKLVLRFEITDEGNVAPNKSLNLNGATPAGLSLDSRN</sequence>
<dbReference type="RefSeq" id="WP_132776121.1">
    <property type="nucleotide sequence ID" value="NZ_SMBZ01000002.1"/>
</dbReference>
<organism evidence="1 2">
    <name type="scientific">Sphingobacterium alimentarium</name>
    <dbReference type="NCBI Taxonomy" id="797292"/>
    <lineage>
        <taxon>Bacteria</taxon>
        <taxon>Pseudomonadati</taxon>
        <taxon>Bacteroidota</taxon>
        <taxon>Sphingobacteriia</taxon>
        <taxon>Sphingobacteriales</taxon>
        <taxon>Sphingobacteriaceae</taxon>
        <taxon>Sphingobacterium</taxon>
    </lineage>
</organism>
<reference evidence="1 2" key="1">
    <citation type="submission" date="2019-03" db="EMBL/GenBank/DDBJ databases">
        <title>Genomic Encyclopedia of Type Strains, Phase IV (KMG-IV): sequencing the most valuable type-strain genomes for metagenomic binning, comparative biology and taxonomic classification.</title>
        <authorList>
            <person name="Goeker M."/>
        </authorList>
    </citation>
    <scope>NUCLEOTIDE SEQUENCE [LARGE SCALE GENOMIC DNA]</scope>
    <source>
        <strain evidence="1 2">DSM 22362</strain>
    </source>
</reference>
<evidence type="ECO:0000313" key="1">
    <source>
        <dbReference type="EMBL" id="TCV20361.1"/>
    </source>
</evidence>
<proteinExistence type="predicted"/>
<dbReference type="AlphaFoldDB" id="A0A4R3W387"/>
<accession>A0A4R3W387</accession>
<protein>
    <recommendedName>
        <fullName evidence="3">Lactonase family protein with 7-bladed beta-propeller</fullName>
    </recommendedName>
</protein>